<dbReference type="Proteomes" id="UP001575105">
    <property type="component" value="Unassembled WGS sequence"/>
</dbReference>
<sequence>MALAIYKPGQGYWTRVMSAIGAATLVLTGVGWLWAQFQMWFSGSENLIYYQGGMAVGMIVFFGALLYWLLNKPRIADFMIATEAEMKKVNWPTRREVIGSTWIVICGAMLMAGWLWVFNLVFGWFFLQIDILEG</sequence>
<protein>
    <recommendedName>
        <fullName evidence="9">Protein translocase subunit SecE</fullName>
    </recommendedName>
</protein>
<dbReference type="RefSeq" id="WP_425344940.1">
    <property type="nucleotide sequence ID" value="NZ_JBGUBD010000004.1"/>
</dbReference>
<evidence type="ECO:0000256" key="1">
    <source>
        <dbReference type="ARBA" id="ARBA00004370"/>
    </source>
</evidence>
<organism evidence="10 11">
    <name type="scientific">Natronomicrosphaera hydrolytica</name>
    <dbReference type="NCBI Taxonomy" id="3242702"/>
    <lineage>
        <taxon>Bacteria</taxon>
        <taxon>Pseudomonadati</taxon>
        <taxon>Planctomycetota</taxon>
        <taxon>Phycisphaerae</taxon>
        <taxon>Phycisphaerales</taxon>
        <taxon>Phycisphaeraceae</taxon>
        <taxon>Natronomicrosphaera</taxon>
    </lineage>
</organism>
<dbReference type="InterPro" id="IPR038379">
    <property type="entry name" value="SecE_sf"/>
</dbReference>
<comment type="similarity">
    <text evidence="9">Belongs to the SecE/SEC61-gamma family.</text>
</comment>
<keyword evidence="5 9" id="KW-0653">Protein transport</keyword>
<evidence type="ECO:0000313" key="10">
    <source>
        <dbReference type="EMBL" id="MFA9478011.1"/>
    </source>
</evidence>
<keyword evidence="7 9" id="KW-0811">Translocation</keyword>
<reference evidence="10 11" key="1">
    <citation type="submission" date="2024-08" db="EMBL/GenBank/DDBJ databases">
        <title>Whole-genome sequencing of halo(alkali)philic microorganisms from hypersaline lakes.</title>
        <authorList>
            <person name="Sorokin D.Y."/>
            <person name="Merkel A.Y."/>
            <person name="Messina E."/>
            <person name="Yakimov M."/>
        </authorList>
    </citation>
    <scope>NUCLEOTIDE SEQUENCE [LARGE SCALE GENOMIC DNA]</scope>
    <source>
        <strain evidence="10 11">AB-hyl4</strain>
    </source>
</reference>
<evidence type="ECO:0000256" key="7">
    <source>
        <dbReference type="ARBA" id="ARBA00023010"/>
    </source>
</evidence>
<proteinExistence type="inferred from homology"/>
<dbReference type="PANTHER" id="PTHR33910:SF1">
    <property type="entry name" value="PROTEIN TRANSLOCASE SUBUNIT SECE"/>
    <property type="match status" value="1"/>
</dbReference>
<feature type="transmembrane region" description="Helical" evidence="9">
    <location>
        <begin position="47"/>
        <end position="70"/>
    </location>
</feature>
<comment type="subcellular location">
    <subcellularLocation>
        <location evidence="1">Membrane</location>
    </subcellularLocation>
</comment>
<evidence type="ECO:0000256" key="4">
    <source>
        <dbReference type="ARBA" id="ARBA00022692"/>
    </source>
</evidence>
<evidence type="ECO:0000256" key="8">
    <source>
        <dbReference type="ARBA" id="ARBA00023136"/>
    </source>
</evidence>
<dbReference type="PANTHER" id="PTHR33910">
    <property type="entry name" value="PROTEIN TRANSLOCASE SUBUNIT SECE"/>
    <property type="match status" value="1"/>
</dbReference>
<comment type="caution">
    <text evidence="10">The sequence shown here is derived from an EMBL/GenBank/DDBJ whole genome shotgun (WGS) entry which is preliminary data.</text>
</comment>
<dbReference type="NCBIfam" id="TIGR00964">
    <property type="entry name" value="secE_bact"/>
    <property type="match status" value="1"/>
</dbReference>
<evidence type="ECO:0000256" key="5">
    <source>
        <dbReference type="ARBA" id="ARBA00022927"/>
    </source>
</evidence>
<accession>A0ABV4U397</accession>
<dbReference type="EMBL" id="JBGUBD010000004">
    <property type="protein sequence ID" value="MFA9478011.1"/>
    <property type="molecule type" value="Genomic_DNA"/>
</dbReference>
<keyword evidence="2 9" id="KW-0813">Transport</keyword>
<evidence type="ECO:0000256" key="6">
    <source>
        <dbReference type="ARBA" id="ARBA00022989"/>
    </source>
</evidence>
<gene>
    <name evidence="9 10" type="primary">secE</name>
    <name evidence="10" type="ORF">ACERK3_06840</name>
</gene>
<comment type="caution">
    <text evidence="9">Lacks conserved residue(s) required for the propagation of feature annotation.</text>
</comment>
<name>A0ABV4U397_9BACT</name>
<evidence type="ECO:0000256" key="2">
    <source>
        <dbReference type="ARBA" id="ARBA00022448"/>
    </source>
</evidence>
<feature type="transmembrane region" description="Helical" evidence="9">
    <location>
        <begin position="102"/>
        <end position="127"/>
    </location>
</feature>
<evidence type="ECO:0000313" key="11">
    <source>
        <dbReference type="Proteomes" id="UP001575105"/>
    </source>
</evidence>
<keyword evidence="3 9" id="KW-1003">Cell membrane</keyword>
<dbReference type="InterPro" id="IPR005807">
    <property type="entry name" value="SecE_bac"/>
</dbReference>
<dbReference type="HAMAP" id="MF_00422">
    <property type="entry name" value="SecE"/>
    <property type="match status" value="1"/>
</dbReference>
<comment type="subunit">
    <text evidence="9">Component of the Sec protein translocase complex. Heterotrimer consisting of SecY, SecE and SecG subunits. The heterotrimers can form oligomers, although 1 heterotrimer is thought to be able to translocate proteins. Interacts with the ribosome. Interacts with SecDF, and other proteins may be involved. Interacts with SecA.</text>
</comment>
<dbReference type="Gene3D" id="1.20.5.1030">
    <property type="entry name" value="Preprotein translocase secy subunit"/>
    <property type="match status" value="1"/>
</dbReference>
<dbReference type="Pfam" id="PF00584">
    <property type="entry name" value="SecE"/>
    <property type="match status" value="1"/>
</dbReference>
<keyword evidence="4 9" id="KW-0812">Transmembrane</keyword>
<feature type="transmembrane region" description="Helical" evidence="9">
    <location>
        <begin position="12"/>
        <end position="35"/>
    </location>
</feature>
<evidence type="ECO:0000256" key="3">
    <source>
        <dbReference type="ARBA" id="ARBA00022475"/>
    </source>
</evidence>
<dbReference type="InterPro" id="IPR001901">
    <property type="entry name" value="Translocase_SecE/Sec61-g"/>
</dbReference>
<keyword evidence="11" id="KW-1185">Reference proteome</keyword>
<comment type="function">
    <text evidence="9">Essential subunit of the Sec protein translocation channel SecYEG. Clamps together the 2 halves of SecY. May contact the channel plug during translocation.</text>
</comment>
<keyword evidence="8 9" id="KW-0472">Membrane</keyword>
<evidence type="ECO:0000256" key="9">
    <source>
        <dbReference type="HAMAP-Rule" id="MF_00422"/>
    </source>
</evidence>
<keyword evidence="6 9" id="KW-1133">Transmembrane helix</keyword>